<feature type="region of interest" description="Disordered" evidence="1">
    <location>
        <begin position="1563"/>
        <end position="1631"/>
    </location>
</feature>
<feature type="compositionally biased region" description="Basic and acidic residues" evidence="1">
    <location>
        <begin position="598"/>
        <end position="636"/>
    </location>
</feature>
<feature type="compositionally biased region" description="Basic and acidic residues" evidence="1">
    <location>
        <begin position="968"/>
        <end position="998"/>
    </location>
</feature>
<feature type="compositionally biased region" description="Low complexity" evidence="1">
    <location>
        <begin position="1746"/>
        <end position="1765"/>
    </location>
</feature>
<dbReference type="VEuPathDB" id="ToxoDB:TGDOM2_237290"/>
<feature type="compositionally biased region" description="Basic and acidic residues" evidence="1">
    <location>
        <begin position="776"/>
        <end position="796"/>
    </location>
</feature>
<comment type="caution">
    <text evidence="2">The sequence shown here is derived from an EMBL/GenBank/DDBJ whole genome shotgun (WGS) entry which is preliminary data.</text>
</comment>
<feature type="region of interest" description="Disordered" evidence="1">
    <location>
        <begin position="2041"/>
        <end position="2088"/>
    </location>
</feature>
<feature type="compositionally biased region" description="Basic and acidic residues" evidence="1">
    <location>
        <begin position="1399"/>
        <end position="1414"/>
    </location>
</feature>
<reference evidence="2 3" key="1">
    <citation type="submission" date="2014-02" db="EMBL/GenBank/DDBJ databases">
        <authorList>
            <person name="Sibley D."/>
            <person name="Venepally P."/>
            <person name="Karamycheva S."/>
            <person name="Hadjithomas M."/>
            <person name="Khan A."/>
            <person name="Brunk B."/>
            <person name="Roos D."/>
            <person name="Caler E."/>
            <person name="Lorenzi H."/>
        </authorList>
    </citation>
    <scope>NUCLEOTIDE SEQUENCE [LARGE SCALE GENOMIC DNA]</scope>
    <source>
        <strain evidence="2 3">GAB2-2007-GAL-DOM2</strain>
    </source>
</reference>
<feature type="compositionally biased region" description="Basic and acidic residues" evidence="1">
    <location>
        <begin position="1183"/>
        <end position="1197"/>
    </location>
</feature>
<feature type="compositionally biased region" description="Basic and acidic residues" evidence="1">
    <location>
        <begin position="1305"/>
        <end position="1327"/>
    </location>
</feature>
<feature type="region of interest" description="Disordered" evidence="1">
    <location>
        <begin position="1124"/>
        <end position="1148"/>
    </location>
</feature>
<feature type="region of interest" description="Disordered" evidence="1">
    <location>
        <begin position="598"/>
        <end position="1100"/>
    </location>
</feature>
<sequence length="2115" mass="225410">MAQRLTASTGIASAPANQSSTLSPFSQDLPTQRPRDSTLQNGSSPPRKAGHTSFSSHSLPLSSFQSSSSLSASQSSSLLCLPQSSSSLISPQSASSLISPQSSSSLISPQSSSSLSSPQSSSSLISPQSASSLISPQSSSSLISPQSSSSLSSPQSSSSLISPQSASSLSSPQSSSSLISPQSSSSLSSPQSSSCLSSVQSSSSLSSLQSSTCLSSVQSSSSLSSPQSSSSLSAPQSSSCLSFFQSSCSPSAPQSFSFLSSSSSVSQSASLTSLFSGTSVAAKSSASSRREPGPLLPTLPPRASCLRPGVSVSPLRSVSVSSLRGVSGVSGSAMATPARWAGLVTGRGDKEEVKWELFVELDKTAKRLSILLDWKENKANGYRLSVLDDAKLESFSQWLDIFLAEQNVEGLTSSEVCLSNNRITHVGLDHLLTTLIRRKVGCRIMKLYRNNISDPGMVCLSRYISATREPLHELHLSHNKITARGAATLLRALAAHAGYPRVGRKGKLVPLWLRLEQNEITQVNKLMVFIHSKGVAFCTEKNRDLCGPSKCRHATSSWSPLVHLYVIDHQTHESGGSLLIPDVASHVASRQALLSLEEVEKGDKKDEKKAAKTEESDEKLEDKEEKETPAVAEPRKSCWLTRNESVLGTGRGREEKDGREDGEEGGAGPEGKSTALGRDVDGSGEKKAVSGSSAIWGRQTGEKKEVEEKLPALDATDHASWPDIRSGSLRQGRGPRWGAVASADASEGCNGGEKEAPKTDASAADSSSSQNDEGVADERPRPCGSDAREHSREERGGCATPALSTTARSTAQEDREGTGLGVESRVAVGASPSSSLASSTHLQHSQGVSARGLPSPRGDERAEAKSCASPASPRSLSSLGERRNSLVAATTASARSHGAKTRSRSGQRQELRASQEPAPAHDSDSRGAPREETGGDSSRRRDAEVCGASGELKQTRRTPEGPESVESLGDRESGGGDRRFPERHRDAGPEPPGRDRVRGFSSDSAQSPGAFLQTRDGVSAATGDSKERGDAEQEKDPSETTCPFPSLASSYGFSSPSSRAPYAPRDVDSQIRSEECRDPRAGPVADRLRAETGQRPDPRFSCAAQFASRVEDPRGSLALRNMSSYASLKEESEQERVQRDRAERERIERERQVTFSSFARDRECAEARRNEENVEVNGLKQGGSKDEAGPYEERQKQENVGFSSYVAGSRHPQREPSPSLHARASLADARPVEPNSGFPYGAYPLEPPGLGTGSTGRRRSGTKGPLGAPEMEGPYGPSETRMSPRAEAYGNSTQFHPQASFPAYARRDSREEGARAWREGEREKKPTLSDVFAALPPEAQQAAADAFASELAARREAERSRGREGQTDPAKTEAEAARVAFLSVLAQASFSEDQPSKASSREPQKSPESRDLPEGRGYPGVSDSVAGSLRVFPTHAGREDRRGREDDMAFEKEIREAPVDSRQTRAHGLQASSGGARAFEPWWGEGDFGDRRRTEKPDPFLPFVTRTREPGRENEELLPSLSSLLSTQTQGAAFYGLHGEGVRREEKGHTYAATAWANCAQVPEEPRGVDPRGGRCSYPGLFGKSEAKGPRDESLRLEFALTSSEGRAGASSRASGSVGSSQDWAQPSGSASSFSFSFFPGASGAVYAGAEQRRISDGQAPKREDLADFGSALGVAQRRHEAGQESFSPVIQPGTSRGRPPFANPPYFAESDYVSSRLKATAQGDGDDQRLPRDASLGDSRLALQSTRGSTFSSLSGSANSAASLPPDAFAFAPLSGRKGAGVSASLCRGNSDSLANGRLDGEPSARADSAAAFSRTDGEDRVALSPFQLLQQNSLSRALFAPGGAASHEERARENEREELAFLRLLRGRQGEGAEPGDGEAFAAARASAEKARREGPFASLAFAADARAAGQEPRGRSSPRDAQPRAAEEAYVEARERPEEERRRFGLGPAAPARPAQLLWGAQAPDRDQEFPFRETSERETQFETRDFLRENWQKSEKGIFFPNNAFINGVPRGVDRAGNDAAFKSGYGRQAFAFEGSAYSGLAGREHPDGRVGGVEREREPKDRDSGSASGAGPQPLPARKGDSFFFASLPGPAPAFHANEVARSMHYLPQQ</sequence>
<feature type="compositionally biased region" description="Basic and acidic residues" evidence="1">
    <location>
        <begin position="1128"/>
        <end position="1148"/>
    </location>
</feature>
<dbReference type="SUPFAM" id="SSF52047">
    <property type="entry name" value="RNI-like"/>
    <property type="match status" value="1"/>
</dbReference>
<proteinExistence type="predicted"/>
<feature type="region of interest" description="Disordered" evidence="1">
    <location>
        <begin position="1650"/>
        <end position="1819"/>
    </location>
</feature>
<feature type="compositionally biased region" description="Basic and acidic residues" evidence="1">
    <location>
        <begin position="907"/>
        <end position="944"/>
    </location>
</feature>
<feature type="compositionally biased region" description="Basic and acidic residues" evidence="1">
    <location>
        <begin position="1488"/>
        <end position="1498"/>
    </location>
</feature>
<feature type="compositionally biased region" description="Low complexity" evidence="1">
    <location>
        <begin position="830"/>
        <end position="846"/>
    </location>
</feature>
<feature type="compositionally biased region" description="Basic and acidic residues" evidence="1">
    <location>
        <begin position="1915"/>
        <end position="1946"/>
    </location>
</feature>
<feature type="compositionally biased region" description="Basic and acidic residues" evidence="1">
    <location>
        <begin position="2047"/>
        <end position="2069"/>
    </location>
</feature>
<feature type="compositionally biased region" description="Basic and acidic residues" evidence="1">
    <location>
        <begin position="1506"/>
        <end position="1515"/>
    </location>
</feature>
<feature type="compositionally biased region" description="Polar residues" evidence="1">
    <location>
        <begin position="1"/>
        <end position="30"/>
    </location>
</feature>
<evidence type="ECO:0000313" key="2">
    <source>
        <dbReference type="EMBL" id="KFG35777.1"/>
    </source>
</evidence>
<feature type="compositionally biased region" description="Basic and acidic residues" evidence="1">
    <location>
        <begin position="1585"/>
        <end position="1596"/>
    </location>
</feature>
<feature type="compositionally biased region" description="Polar residues" evidence="1">
    <location>
        <begin position="1685"/>
        <end position="1695"/>
    </location>
</feature>
<name>A0A086JUF9_TOXGO</name>
<accession>A0A086JUF9</accession>
<feature type="region of interest" description="Disordered" evidence="1">
    <location>
        <begin position="1871"/>
        <end position="1967"/>
    </location>
</feature>
<feature type="compositionally biased region" description="Low complexity" evidence="1">
    <location>
        <begin position="1900"/>
        <end position="1911"/>
    </location>
</feature>
<feature type="compositionally biased region" description="Basic and acidic residues" evidence="1">
    <location>
        <begin position="1024"/>
        <end position="1038"/>
    </location>
</feature>
<evidence type="ECO:0000256" key="1">
    <source>
        <dbReference type="SAM" id="MobiDB-lite"/>
    </source>
</evidence>
<dbReference type="InterPro" id="IPR032675">
    <property type="entry name" value="LRR_dom_sf"/>
</dbReference>
<organism evidence="2 3">
    <name type="scientific">Toxoplasma gondii GAB2-2007-GAL-DOM2</name>
    <dbReference type="NCBI Taxonomy" id="1130820"/>
    <lineage>
        <taxon>Eukaryota</taxon>
        <taxon>Sar</taxon>
        <taxon>Alveolata</taxon>
        <taxon>Apicomplexa</taxon>
        <taxon>Conoidasida</taxon>
        <taxon>Coccidia</taxon>
        <taxon>Eucoccidiorida</taxon>
        <taxon>Eimeriorina</taxon>
        <taxon>Sarcocystidae</taxon>
        <taxon>Toxoplasma</taxon>
    </lineage>
</organism>
<feature type="compositionally biased region" description="Basic and acidic residues" evidence="1">
    <location>
        <begin position="1065"/>
        <end position="1098"/>
    </location>
</feature>
<feature type="compositionally biased region" description="Low complexity" evidence="1">
    <location>
        <begin position="866"/>
        <end position="879"/>
    </location>
</feature>
<feature type="compositionally biased region" description="Low complexity" evidence="1">
    <location>
        <begin position="1807"/>
        <end position="1816"/>
    </location>
</feature>
<feature type="region of interest" description="Disordered" evidence="1">
    <location>
        <begin position="1389"/>
        <end position="1516"/>
    </location>
</feature>
<feature type="compositionally biased region" description="Basic and acidic residues" evidence="1">
    <location>
        <begin position="1651"/>
        <end position="1666"/>
    </location>
</feature>
<feature type="region of interest" description="Disordered" evidence="1">
    <location>
        <begin position="1175"/>
        <end position="1375"/>
    </location>
</feature>
<protein>
    <submittedName>
        <fullName evidence="2">Uncharacterized protein</fullName>
    </submittedName>
</protein>
<dbReference type="Proteomes" id="UP000028837">
    <property type="component" value="Unassembled WGS sequence"/>
</dbReference>
<feature type="compositionally biased region" description="Polar residues" evidence="1">
    <location>
        <begin position="1039"/>
        <end position="1053"/>
    </location>
</feature>
<feature type="compositionally biased region" description="Low complexity" evidence="1">
    <location>
        <begin position="1603"/>
        <end position="1631"/>
    </location>
</feature>
<feature type="region of interest" description="Disordered" evidence="1">
    <location>
        <begin position="99"/>
        <end position="189"/>
    </location>
</feature>
<feature type="compositionally biased region" description="Polar residues" evidence="1">
    <location>
        <begin position="1389"/>
        <end position="1398"/>
    </location>
</feature>
<feature type="compositionally biased region" description="Basic and acidic residues" evidence="1">
    <location>
        <begin position="678"/>
        <end position="688"/>
    </location>
</feature>
<feature type="compositionally biased region" description="Low complexity" evidence="1">
    <location>
        <begin position="1054"/>
        <end position="1064"/>
    </location>
</feature>
<evidence type="ECO:0000313" key="3">
    <source>
        <dbReference type="Proteomes" id="UP000028837"/>
    </source>
</evidence>
<feature type="region of interest" description="Disordered" evidence="1">
    <location>
        <begin position="1"/>
        <end position="68"/>
    </location>
</feature>
<dbReference type="EMBL" id="AHZU02001147">
    <property type="protein sequence ID" value="KFG35777.1"/>
    <property type="molecule type" value="Genomic_DNA"/>
</dbReference>
<dbReference type="Gene3D" id="3.80.10.10">
    <property type="entry name" value="Ribonuclease Inhibitor"/>
    <property type="match status" value="1"/>
</dbReference>
<feature type="compositionally biased region" description="Basic and acidic residues" evidence="1">
    <location>
        <begin position="1564"/>
        <end position="1573"/>
    </location>
</feature>
<feature type="compositionally biased region" description="Basic and acidic residues" evidence="1">
    <location>
        <begin position="1352"/>
        <end position="1375"/>
    </location>
</feature>
<feature type="compositionally biased region" description="Low complexity" evidence="1">
    <location>
        <begin position="53"/>
        <end position="68"/>
    </location>
</feature>
<feature type="compositionally biased region" description="Low complexity" evidence="1">
    <location>
        <begin position="1332"/>
        <end position="1351"/>
    </location>
</feature>
<dbReference type="OrthoDB" id="332618at2759"/>
<feature type="compositionally biased region" description="Basic and acidic residues" evidence="1">
    <location>
        <begin position="1436"/>
        <end position="1463"/>
    </location>
</feature>
<gene>
    <name evidence="2" type="ORF">TGDOM2_237290</name>
</gene>
<feature type="compositionally biased region" description="Low complexity" evidence="1">
    <location>
        <begin position="760"/>
        <end position="769"/>
    </location>
</feature>
<feature type="compositionally biased region" description="Basic and acidic residues" evidence="1">
    <location>
        <begin position="700"/>
        <end position="717"/>
    </location>
</feature>